<accession>A0A1X6NQZ7</accession>
<dbReference type="InterPro" id="IPR037518">
    <property type="entry name" value="MPN"/>
</dbReference>
<keyword evidence="3" id="KW-0648">Protein biosynthesis</keyword>
<dbReference type="CDD" id="cd08065">
    <property type="entry name" value="MPN_eIF3h"/>
    <property type="match status" value="1"/>
</dbReference>
<sequence length="411" mass="42818">MCAMTDPVPESPPPPTEAAAPDAAAAATATAPAAAPVTTARPVRLPPSPEALAAAAAAEAVSKGLPPIVSSVAVAALPLMKIVKHCEDAFPLPVSGQLLGMDVERVLEVTNCYGFPGAAGRGGGGEGANPFADPTGDDAAACTAALDQSQYQTDMMRCVQEVNIDQQVVGWYTSTGASCGSFLTQQWIETQFSYQNQLRNAVCLVHDPVRTSEGTLCLSAVRLTDAFMGVFRRGDMSSAGFSLASVDATRIISSLPITLSGTALTSAVLVDCEYAPPFSGAEDVELSRLGLNDRAGVEASIEYAIGEMDGITREQGRYPFFLRSYVRASPAVAEKLRAKRLAGTDKGPIGADDEETGLAGLLASESSRLESKMLVAELHSVIDTVKLLASEEMVKQSCVGSLQTQDVLGDD</sequence>
<dbReference type="InterPro" id="IPR027524">
    <property type="entry name" value="eIF3h"/>
</dbReference>
<dbReference type="Pfam" id="PF01398">
    <property type="entry name" value="JAB"/>
    <property type="match status" value="1"/>
</dbReference>
<dbReference type="InterPro" id="IPR045810">
    <property type="entry name" value="eIF3h_C"/>
</dbReference>
<dbReference type="SMART" id="SM00232">
    <property type="entry name" value="JAB_MPN"/>
    <property type="match status" value="1"/>
</dbReference>
<dbReference type="GO" id="GO:0008237">
    <property type="term" value="F:metallopeptidase activity"/>
    <property type="evidence" value="ECO:0007669"/>
    <property type="project" value="InterPro"/>
</dbReference>
<dbReference type="InterPro" id="IPR050242">
    <property type="entry name" value="JAMM_MPN+_peptidase_M67A"/>
</dbReference>
<dbReference type="EMBL" id="KV919207">
    <property type="protein sequence ID" value="OSX70813.1"/>
    <property type="molecule type" value="Genomic_DNA"/>
</dbReference>
<dbReference type="GO" id="GO:0005852">
    <property type="term" value="C:eukaryotic translation initiation factor 3 complex"/>
    <property type="evidence" value="ECO:0007669"/>
    <property type="project" value="InterPro"/>
</dbReference>
<proteinExistence type="predicted"/>
<dbReference type="PROSITE" id="PS50249">
    <property type="entry name" value="MPN"/>
    <property type="match status" value="1"/>
</dbReference>
<dbReference type="OrthoDB" id="10265695at2759"/>
<dbReference type="Gene3D" id="3.40.140.10">
    <property type="entry name" value="Cytidine Deaminase, domain 2"/>
    <property type="match status" value="1"/>
</dbReference>
<organism evidence="6 7">
    <name type="scientific">Porphyra umbilicalis</name>
    <name type="common">Purple laver</name>
    <name type="synonym">Red alga</name>
    <dbReference type="NCBI Taxonomy" id="2786"/>
    <lineage>
        <taxon>Eukaryota</taxon>
        <taxon>Rhodophyta</taxon>
        <taxon>Bangiophyceae</taxon>
        <taxon>Bangiales</taxon>
        <taxon>Bangiaceae</taxon>
        <taxon>Porphyra</taxon>
    </lineage>
</organism>
<dbReference type="Proteomes" id="UP000218209">
    <property type="component" value="Unassembled WGS sequence"/>
</dbReference>
<evidence type="ECO:0000256" key="3">
    <source>
        <dbReference type="ARBA" id="ARBA00022917"/>
    </source>
</evidence>
<feature type="domain" description="MPN" evidence="5">
    <location>
        <begin position="72"/>
        <end position="227"/>
    </location>
</feature>
<evidence type="ECO:0000256" key="1">
    <source>
        <dbReference type="ARBA" id="ARBA00022490"/>
    </source>
</evidence>
<keyword evidence="7" id="KW-1185">Reference proteome</keyword>
<dbReference type="Pfam" id="PF19445">
    <property type="entry name" value="eIF3h_C"/>
    <property type="match status" value="1"/>
</dbReference>
<protein>
    <recommendedName>
        <fullName evidence="5">MPN domain-containing protein</fullName>
    </recommendedName>
</protein>
<keyword evidence="2" id="KW-0396">Initiation factor</keyword>
<dbReference type="GO" id="GO:0003743">
    <property type="term" value="F:translation initiation factor activity"/>
    <property type="evidence" value="ECO:0007669"/>
    <property type="project" value="UniProtKB-KW"/>
</dbReference>
<evidence type="ECO:0000256" key="2">
    <source>
        <dbReference type="ARBA" id="ARBA00022540"/>
    </source>
</evidence>
<feature type="compositionally biased region" description="Low complexity" evidence="4">
    <location>
        <begin position="17"/>
        <end position="29"/>
    </location>
</feature>
<reference evidence="6 7" key="1">
    <citation type="submission" date="2017-03" db="EMBL/GenBank/DDBJ databases">
        <title>WGS assembly of Porphyra umbilicalis.</title>
        <authorList>
            <person name="Brawley S.H."/>
            <person name="Blouin N.A."/>
            <person name="Ficko-Blean E."/>
            <person name="Wheeler G.L."/>
            <person name="Lohr M."/>
            <person name="Goodson H.V."/>
            <person name="Jenkins J.W."/>
            <person name="Blaby-Haas C.E."/>
            <person name="Helliwell K.E."/>
            <person name="Chan C."/>
            <person name="Marriage T."/>
            <person name="Bhattacharya D."/>
            <person name="Klein A.S."/>
            <person name="Badis Y."/>
            <person name="Brodie J."/>
            <person name="Cao Y."/>
            <person name="Collen J."/>
            <person name="Dittami S.M."/>
            <person name="Gachon C.M."/>
            <person name="Green B.R."/>
            <person name="Karpowicz S."/>
            <person name="Kim J.W."/>
            <person name="Kudahl U."/>
            <person name="Lin S."/>
            <person name="Michel G."/>
            <person name="Mittag M."/>
            <person name="Olson B.J."/>
            <person name="Pangilinan J."/>
            <person name="Peng Y."/>
            <person name="Qiu H."/>
            <person name="Shu S."/>
            <person name="Singer J.T."/>
            <person name="Smith A.G."/>
            <person name="Sprecher B.N."/>
            <person name="Wagner V."/>
            <person name="Wang W."/>
            <person name="Wang Z.-Y."/>
            <person name="Yan J."/>
            <person name="Yarish C."/>
            <person name="Zoeuner-Riek S."/>
            <person name="Zhuang Y."/>
            <person name="Zou Y."/>
            <person name="Lindquist E.A."/>
            <person name="Grimwood J."/>
            <person name="Barry K."/>
            <person name="Rokhsar D.S."/>
            <person name="Schmutz J."/>
            <person name="Stiller J.W."/>
            <person name="Grossman A.R."/>
            <person name="Prochnik S.E."/>
        </authorList>
    </citation>
    <scope>NUCLEOTIDE SEQUENCE [LARGE SCALE GENOMIC DNA]</scope>
    <source>
        <strain evidence="6">4086291</strain>
    </source>
</reference>
<keyword evidence="1" id="KW-0963">Cytoplasm</keyword>
<evidence type="ECO:0000256" key="4">
    <source>
        <dbReference type="SAM" id="MobiDB-lite"/>
    </source>
</evidence>
<evidence type="ECO:0000313" key="7">
    <source>
        <dbReference type="Proteomes" id="UP000218209"/>
    </source>
</evidence>
<evidence type="ECO:0000313" key="6">
    <source>
        <dbReference type="EMBL" id="OSX70813.1"/>
    </source>
</evidence>
<dbReference type="InterPro" id="IPR000555">
    <property type="entry name" value="JAMM/MPN+_dom"/>
</dbReference>
<feature type="region of interest" description="Disordered" evidence="4">
    <location>
        <begin position="1"/>
        <end position="29"/>
    </location>
</feature>
<dbReference type="PANTHER" id="PTHR10410">
    <property type="entry name" value="EUKARYOTIC TRANSLATION INITIATION FACTOR 3 -RELATED"/>
    <property type="match status" value="1"/>
</dbReference>
<gene>
    <name evidence="6" type="ORF">BU14_0665s0006</name>
</gene>
<name>A0A1X6NQZ7_PORUM</name>
<evidence type="ECO:0000259" key="5">
    <source>
        <dbReference type="PROSITE" id="PS50249"/>
    </source>
</evidence>
<dbReference type="AlphaFoldDB" id="A0A1X6NQZ7"/>